<evidence type="ECO:0000313" key="3">
    <source>
        <dbReference type="Proteomes" id="UP001162131"/>
    </source>
</evidence>
<keyword evidence="1" id="KW-0732">Signal</keyword>
<dbReference type="Proteomes" id="UP001162131">
    <property type="component" value="Unassembled WGS sequence"/>
</dbReference>
<reference evidence="2" key="1">
    <citation type="submission" date="2021-09" db="EMBL/GenBank/DDBJ databases">
        <authorList>
            <consortium name="AG Swart"/>
            <person name="Singh M."/>
            <person name="Singh A."/>
            <person name="Seah K."/>
            <person name="Emmerich C."/>
        </authorList>
    </citation>
    <scope>NUCLEOTIDE SEQUENCE</scope>
    <source>
        <strain evidence="2">ATCC30299</strain>
    </source>
</reference>
<organism evidence="2 3">
    <name type="scientific">Blepharisma stoltei</name>
    <dbReference type="NCBI Taxonomy" id="1481888"/>
    <lineage>
        <taxon>Eukaryota</taxon>
        <taxon>Sar</taxon>
        <taxon>Alveolata</taxon>
        <taxon>Ciliophora</taxon>
        <taxon>Postciliodesmatophora</taxon>
        <taxon>Heterotrichea</taxon>
        <taxon>Heterotrichida</taxon>
        <taxon>Blepharismidae</taxon>
        <taxon>Blepharisma</taxon>
    </lineage>
</organism>
<keyword evidence="3" id="KW-1185">Reference proteome</keyword>
<evidence type="ECO:0000256" key="1">
    <source>
        <dbReference type="SAM" id="SignalP"/>
    </source>
</evidence>
<evidence type="ECO:0000313" key="2">
    <source>
        <dbReference type="EMBL" id="CAG9330809.1"/>
    </source>
</evidence>
<sequence>MAVNSLIICALVVSVALSTSLRSDNLFKAYFLQTEFNEPLEFSDTLQKKNDIIEQGGTATYDARDADEAIKFYRELQKTLKPGETYQKDADTILTIEDVDERLENLEHMAELVKAGIKIDASRFKQQ</sequence>
<accession>A0AAU9JYJ6</accession>
<protein>
    <submittedName>
        <fullName evidence="2">Uncharacterized protein</fullName>
    </submittedName>
</protein>
<gene>
    <name evidence="2" type="ORF">BSTOLATCC_MIC52223</name>
</gene>
<proteinExistence type="predicted"/>
<dbReference type="AlphaFoldDB" id="A0AAU9JYJ6"/>
<name>A0AAU9JYJ6_9CILI</name>
<feature type="signal peptide" evidence="1">
    <location>
        <begin position="1"/>
        <end position="18"/>
    </location>
</feature>
<dbReference type="EMBL" id="CAJZBQ010000052">
    <property type="protein sequence ID" value="CAG9330809.1"/>
    <property type="molecule type" value="Genomic_DNA"/>
</dbReference>
<comment type="caution">
    <text evidence="2">The sequence shown here is derived from an EMBL/GenBank/DDBJ whole genome shotgun (WGS) entry which is preliminary data.</text>
</comment>
<feature type="chain" id="PRO_5043717627" evidence="1">
    <location>
        <begin position="19"/>
        <end position="127"/>
    </location>
</feature>